<feature type="transmembrane region" description="Helical" evidence="1">
    <location>
        <begin position="38"/>
        <end position="60"/>
    </location>
</feature>
<dbReference type="Proteomes" id="UP000257109">
    <property type="component" value="Unassembled WGS sequence"/>
</dbReference>
<sequence>MPKRHETLRLMGVMVITIEVPNFIIKKYIDLLMTFNDSSTLCAISVCYLIVAANTSYNVLIDRLMLNAFGAIVSTPHLVMKKFYSSNGQIVTIKAHQKMARQCYVDSLRMSTKPFEEDNITIHIEILTDVELDPRPPVDQKA</sequence>
<protein>
    <submittedName>
        <fullName evidence="2">Uncharacterized protein</fullName>
    </submittedName>
</protein>
<keyword evidence="1" id="KW-0472">Membrane</keyword>
<proteinExistence type="predicted"/>
<feature type="non-terminal residue" evidence="2">
    <location>
        <position position="1"/>
    </location>
</feature>
<accession>A0A371HRD8</accession>
<keyword evidence="1" id="KW-0812">Transmembrane</keyword>
<evidence type="ECO:0000313" key="2">
    <source>
        <dbReference type="EMBL" id="RDY05342.1"/>
    </source>
</evidence>
<evidence type="ECO:0000256" key="1">
    <source>
        <dbReference type="SAM" id="Phobius"/>
    </source>
</evidence>
<evidence type="ECO:0000313" key="3">
    <source>
        <dbReference type="Proteomes" id="UP000257109"/>
    </source>
</evidence>
<reference evidence="2" key="1">
    <citation type="submission" date="2018-05" db="EMBL/GenBank/DDBJ databases">
        <title>Draft genome of Mucuna pruriens seed.</title>
        <authorList>
            <person name="Nnadi N.E."/>
            <person name="Vos R."/>
            <person name="Hasami M.H."/>
            <person name="Devisetty U.K."/>
            <person name="Aguiy J.C."/>
        </authorList>
    </citation>
    <scope>NUCLEOTIDE SEQUENCE [LARGE SCALE GENOMIC DNA]</scope>
    <source>
        <strain evidence="2">JCA_2017</strain>
    </source>
</reference>
<gene>
    <name evidence="2" type="ORF">CR513_10841</name>
</gene>
<dbReference type="AlphaFoldDB" id="A0A371HRD8"/>
<dbReference type="OrthoDB" id="2919534at2759"/>
<organism evidence="2 3">
    <name type="scientific">Mucuna pruriens</name>
    <name type="common">Velvet bean</name>
    <name type="synonym">Dolichos pruriens</name>
    <dbReference type="NCBI Taxonomy" id="157652"/>
    <lineage>
        <taxon>Eukaryota</taxon>
        <taxon>Viridiplantae</taxon>
        <taxon>Streptophyta</taxon>
        <taxon>Embryophyta</taxon>
        <taxon>Tracheophyta</taxon>
        <taxon>Spermatophyta</taxon>
        <taxon>Magnoliopsida</taxon>
        <taxon>eudicotyledons</taxon>
        <taxon>Gunneridae</taxon>
        <taxon>Pentapetalae</taxon>
        <taxon>rosids</taxon>
        <taxon>fabids</taxon>
        <taxon>Fabales</taxon>
        <taxon>Fabaceae</taxon>
        <taxon>Papilionoideae</taxon>
        <taxon>50 kb inversion clade</taxon>
        <taxon>NPAAA clade</taxon>
        <taxon>indigoferoid/millettioid clade</taxon>
        <taxon>Phaseoleae</taxon>
        <taxon>Mucuna</taxon>
    </lineage>
</organism>
<dbReference type="EMBL" id="QJKJ01001898">
    <property type="protein sequence ID" value="RDY05342.1"/>
    <property type="molecule type" value="Genomic_DNA"/>
</dbReference>
<keyword evidence="1" id="KW-1133">Transmembrane helix</keyword>
<keyword evidence="3" id="KW-1185">Reference proteome</keyword>
<comment type="caution">
    <text evidence="2">The sequence shown here is derived from an EMBL/GenBank/DDBJ whole genome shotgun (WGS) entry which is preliminary data.</text>
</comment>
<name>A0A371HRD8_MUCPR</name>
<feature type="transmembrane region" description="Helical" evidence="1">
    <location>
        <begin position="7"/>
        <end position="26"/>
    </location>
</feature>